<dbReference type="PIRSF" id="PIRSF006232">
    <property type="entry name" value="Pirin"/>
    <property type="match status" value="1"/>
</dbReference>
<organism evidence="6 7">
    <name type="scientific">Rivibacter subsaxonicus</name>
    <dbReference type="NCBI Taxonomy" id="457575"/>
    <lineage>
        <taxon>Bacteria</taxon>
        <taxon>Pseudomonadati</taxon>
        <taxon>Pseudomonadota</taxon>
        <taxon>Betaproteobacteria</taxon>
        <taxon>Burkholderiales</taxon>
        <taxon>Rivibacter</taxon>
    </lineage>
</organism>
<feature type="binding site" evidence="2">
    <location>
        <position position="65"/>
    </location>
    <ligand>
        <name>Fe cation</name>
        <dbReference type="ChEBI" id="CHEBI:24875"/>
    </ligand>
</feature>
<dbReference type="Proteomes" id="UP000293671">
    <property type="component" value="Unassembled WGS sequence"/>
</dbReference>
<evidence type="ECO:0000313" key="7">
    <source>
        <dbReference type="Proteomes" id="UP000293671"/>
    </source>
</evidence>
<comment type="cofactor">
    <cofactor evidence="2">
        <name>Fe cation</name>
        <dbReference type="ChEBI" id="CHEBI:24875"/>
    </cofactor>
    <text evidence="2">Binds 1 Fe cation per subunit.</text>
</comment>
<dbReference type="RefSeq" id="WP_130430345.1">
    <property type="nucleotide sequence ID" value="NZ_SHKP01000004.1"/>
</dbReference>
<evidence type="ECO:0000256" key="1">
    <source>
        <dbReference type="ARBA" id="ARBA00008416"/>
    </source>
</evidence>
<keyword evidence="2" id="KW-0408">Iron</keyword>
<evidence type="ECO:0008006" key="8">
    <source>
        <dbReference type="Google" id="ProtNLM"/>
    </source>
</evidence>
<dbReference type="PANTHER" id="PTHR13903">
    <property type="entry name" value="PIRIN-RELATED"/>
    <property type="match status" value="1"/>
</dbReference>
<dbReference type="InterPro" id="IPR014710">
    <property type="entry name" value="RmlC-like_jellyroll"/>
</dbReference>
<dbReference type="SUPFAM" id="SSF51182">
    <property type="entry name" value="RmlC-like cupins"/>
    <property type="match status" value="1"/>
</dbReference>
<dbReference type="Gene3D" id="2.60.120.10">
    <property type="entry name" value="Jelly Rolls"/>
    <property type="match status" value="2"/>
</dbReference>
<feature type="binding site" evidence="2">
    <location>
        <position position="67"/>
    </location>
    <ligand>
        <name>Fe cation</name>
        <dbReference type="ChEBI" id="CHEBI:24875"/>
    </ligand>
</feature>
<dbReference type="OrthoDB" id="321327at2"/>
<accession>A0A4Q7W0B5</accession>
<dbReference type="EMBL" id="SHKP01000004">
    <property type="protein sequence ID" value="RZU02597.1"/>
    <property type="molecule type" value="Genomic_DNA"/>
</dbReference>
<feature type="binding site" evidence="2">
    <location>
        <position position="114"/>
    </location>
    <ligand>
        <name>Fe cation</name>
        <dbReference type="ChEBI" id="CHEBI:24875"/>
    </ligand>
</feature>
<evidence type="ECO:0000259" key="5">
    <source>
        <dbReference type="Pfam" id="PF05726"/>
    </source>
</evidence>
<dbReference type="InterPro" id="IPR012093">
    <property type="entry name" value="Pirin"/>
</dbReference>
<dbReference type="AlphaFoldDB" id="A0A4Q7W0B5"/>
<dbReference type="PANTHER" id="PTHR13903:SF8">
    <property type="entry name" value="PIRIN"/>
    <property type="match status" value="1"/>
</dbReference>
<dbReference type="InterPro" id="IPR011051">
    <property type="entry name" value="RmlC_Cupin_sf"/>
</dbReference>
<comment type="similarity">
    <text evidence="1 3">Belongs to the pirin family.</text>
</comment>
<dbReference type="Pfam" id="PF05726">
    <property type="entry name" value="Pirin_C"/>
    <property type="match status" value="1"/>
</dbReference>
<gene>
    <name evidence="6" type="ORF">EV670_0625</name>
</gene>
<sequence>MNQLELPTRPQTATARGISEPIATPWHEFGPGGGAWMLHPADLRALDPFVLVDHFQLGQPVFAPHPHAGFSAVSYLFEDSADGLLNRTSLGEKNFIAPGSLQWFQAGRGAMHDEAPRTPGRAAHGLQVFVNSAAANKNAEPASFSRDAAEIAVVEREGARVRVVLGEFAGHSVRFGAHTPVTLLDITLSANATLEVPLPRAFSAFAIVARGALAGHRVDGPHALRFDAAGDVVRLAAGPEGVQLVLLAGAPIGEPLAARGPFIGNGPTEVNDMIRRFQRGEMGELAPIHPATS</sequence>
<dbReference type="Pfam" id="PF02678">
    <property type="entry name" value="Pirin"/>
    <property type="match status" value="1"/>
</dbReference>
<feature type="binding site" evidence="2">
    <location>
        <position position="112"/>
    </location>
    <ligand>
        <name>Fe cation</name>
        <dbReference type="ChEBI" id="CHEBI:24875"/>
    </ligand>
</feature>
<name>A0A4Q7W0B5_9BURK</name>
<dbReference type="InterPro" id="IPR008778">
    <property type="entry name" value="Pirin_C_dom"/>
</dbReference>
<evidence type="ECO:0000313" key="6">
    <source>
        <dbReference type="EMBL" id="RZU02597.1"/>
    </source>
</evidence>
<dbReference type="GO" id="GO:0046872">
    <property type="term" value="F:metal ion binding"/>
    <property type="evidence" value="ECO:0007669"/>
    <property type="project" value="UniProtKB-KW"/>
</dbReference>
<evidence type="ECO:0000256" key="3">
    <source>
        <dbReference type="RuleBase" id="RU003457"/>
    </source>
</evidence>
<dbReference type="InterPro" id="IPR003829">
    <property type="entry name" value="Pirin_N_dom"/>
</dbReference>
<feature type="domain" description="Pirin N-terminal" evidence="4">
    <location>
        <begin position="42"/>
        <end position="130"/>
    </location>
</feature>
<comment type="caution">
    <text evidence="6">The sequence shown here is derived from an EMBL/GenBank/DDBJ whole genome shotgun (WGS) entry which is preliminary data.</text>
</comment>
<dbReference type="CDD" id="cd02247">
    <property type="entry name" value="cupin_pirin_C"/>
    <property type="match status" value="1"/>
</dbReference>
<protein>
    <recommendedName>
        <fullName evidence="8">Redox-sensitive bicupin YhaK (Pirin superfamily)</fullName>
    </recommendedName>
</protein>
<keyword evidence="7" id="KW-1185">Reference proteome</keyword>
<feature type="domain" description="Pirin C-terminal" evidence="5">
    <location>
        <begin position="184"/>
        <end position="282"/>
    </location>
</feature>
<evidence type="ECO:0000259" key="4">
    <source>
        <dbReference type="Pfam" id="PF02678"/>
    </source>
</evidence>
<keyword evidence="2" id="KW-0479">Metal-binding</keyword>
<reference evidence="6 7" key="1">
    <citation type="submission" date="2019-02" db="EMBL/GenBank/DDBJ databases">
        <title>Genomic Encyclopedia of Type Strains, Phase IV (KMG-IV): sequencing the most valuable type-strain genomes for metagenomic binning, comparative biology and taxonomic classification.</title>
        <authorList>
            <person name="Goeker M."/>
        </authorList>
    </citation>
    <scope>NUCLEOTIDE SEQUENCE [LARGE SCALE GENOMIC DNA]</scope>
    <source>
        <strain evidence="6 7">DSM 19570</strain>
    </source>
</reference>
<proteinExistence type="inferred from homology"/>
<evidence type="ECO:0000256" key="2">
    <source>
        <dbReference type="PIRSR" id="PIRSR006232-1"/>
    </source>
</evidence>